<evidence type="ECO:0000313" key="4">
    <source>
        <dbReference type="Proteomes" id="UP000217895"/>
    </source>
</evidence>
<keyword evidence="4" id="KW-1185">Reference proteome</keyword>
<organism evidence="3 4">
    <name type="scientific">Leptolyngbya boryana NIES-2135</name>
    <dbReference type="NCBI Taxonomy" id="1973484"/>
    <lineage>
        <taxon>Bacteria</taxon>
        <taxon>Bacillati</taxon>
        <taxon>Cyanobacteriota</taxon>
        <taxon>Cyanophyceae</taxon>
        <taxon>Leptolyngbyales</taxon>
        <taxon>Leptolyngbyaceae</taxon>
        <taxon>Leptolyngbya group</taxon>
        <taxon>Leptolyngbya</taxon>
    </lineage>
</organism>
<feature type="compositionally biased region" description="Polar residues" evidence="1">
    <location>
        <begin position="73"/>
        <end position="87"/>
    </location>
</feature>
<evidence type="ECO:0000256" key="1">
    <source>
        <dbReference type="SAM" id="MobiDB-lite"/>
    </source>
</evidence>
<reference evidence="3 4" key="1">
    <citation type="submission" date="2017-06" db="EMBL/GenBank/DDBJ databases">
        <title>Genome sequencing of cyanobaciteial culture collection at National Institute for Environmental Studies (NIES).</title>
        <authorList>
            <person name="Hirose Y."/>
            <person name="Shimura Y."/>
            <person name="Fujisawa T."/>
            <person name="Nakamura Y."/>
            <person name="Kawachi M."/>
        </authorList>
    </citation>
    <scope>NUCLEOTIDE SEQUENCE [LARGE SCALE GENOMIC DNA]</scope>
    <source>
        <strain evidence="3 4">NIES-2135</strain>
    </source>
</reference>
<feature type="signal peptide" evidence="2">
    <location>
        <begin position="1"/>
        <end position="26"/>
    </location>
</feature>
<keyword evidence="2" id="KW-0732">Signal</keyword>
<accession>A0A1Z4JF90</accession>
<dbReference type="EMBL" id="AP018203">
    <property type="protein sequence ID" value="BAY55422.1"/>
    <property type="molecule type" value="Genomic_DNA"/>
</dbReference>
<gene>
    <name evidence="3" type="ORF">NIES2135_22450</name>
</gene>
<feature type="compositionally biased region" description="Low complexity" evidence="1">
    <location>
        <begin position="49"/>
        <end position="72"/>
    </location>
</feature>
<name>A0A1Z4JF90_LEPBY</name>
<feature type="chain" id="PRO_5011111924" evidence="2">
    <location>
        <begin position="27"/>
        <end position="200"/>
    </location>
</feature>
<proteinExistence type="predicted"/>
<dbReference type="Proteomes" id="UP000217895">
    <property type="component" value="Chromosome"/>
</dbReference>
<protein>
    <submittedName>
        <fullName evidence="3">Uncharacterized protein</fullName>
    </submittedName>
</protein>
<sequence>MNLLQRTLATLSATGTAALMALPVLAQSAPTAAECSAYINGGVGGPVDTQSSSNYSNQTSSSGASNQTSPSSYDTASSGIQGNTSVPLGNGAVPPSPSSVNQSPSSTNMEQSMNAETISSTQYNTVLQAAGSPQHRQFDANNRSAAIAFRNNGPAGTSGHEAMMNLEAYREGQNLIASRNLNETAIRTSSNPIPVACLPR</sequence>
<evidence type="ECO:0000313" key="3">
    <source>
        <dbReference type="EMBL" id="BAY55422.1"/>
    </source>
</evidence>
<feature type="region of interest" description="Disordered" evidence="1">
    <location>
        <begin position="49"/>
        <end position="113"/>
    </location>
</feature>
<evidence type="ECO:0000256" key="2">
    <source>
        <dbReference type="SAM" id="SignalP"/>
    </source>
</evidence>
<dbReference type="AlphaFoldDB" id="A0A1Z4JF90"/>